<evidence type="ECO:0000259" key="2">
    <source>
        <dbReference type="Pfam" id="PF08924"/>
    </source>
</evidence>
<dbReference type="SUPFAM" id="SSF51445">
    <property type="entry name" value="(Trans)glycosidases"/>
    <property type="match status" value="1"/>
</dbReference>
<reference evidence="5 6" key="1">
    <citation type="submission" date="2016-09" db="EMBL/GenBank/DDBJ databases">
        <authorList>
            <person name="Laine KS P."/>
        </authorList>
    </citation>
    <scope>NUCLEOTIDE SEQUENCE [LARGE SCALE GENOMIC DNA]</scope>
    <source>
        <strain evidence="5">PFRJS-23</strain>
    </source>
</reference>
<evidence type="ECO:0000313" key="5">
    <source>
        <dbReference type="EMBL" id="SCQ81828.1"/>
    </source>
</evidence>
<evidence type="ECO:0000313" key="3">
    <source>
        <dbReference type="EMBL" id="SCQ74212.1"/>
    </source>
</evidence>
<feature type="domain" description="Rv2525c-like glycoside hydrolase-like" evidence="2">
    <location>
        <begin position="311"/>
        <end position="494"/>
    </location>
</feature>
<sequence length="750" mass="79843">MADDPWVRKVQQWLNDTYTGVSGWSPVTVDGQTGWTTMYALTRALQHEVGLTALSDNFGTGTLSALTAIGNIGPSTSNANIANIYNIVVGGLYCKGYNGDNGNLDGTWTTTTTAAVTSLQSDIGVPTTGTVSPKVFKALLTMDAYILIGTGTGPVREVQRWMNATYIDKSWFYIIPADGSYSRDVQEALVYAIQDELGVAGANGNYGPGTRAAVAAQPNITVGSSDAAGHYWVRLFQAALRFNTYDASFTGTFTSADSSIVLSFQAFCLLTVNGQGDYETWSSLLVSNGDPTRNGRAADCASEVTAARASALVADGRVVVGRYLTNVEGSTLNKKIQTGELSVILGAGLRVFPIFQTLGDSLSYFSDAQGYSDAGDAVQAATGYGFKRGTTIYFAVDVDVLGDDIPGSIIPYFQGVNRAMQRFGNLYHVGAYGTRNVCRQLTDADLIQYSFVAGMSYGYSGNLGFTLPSNWAFDQISTITVGSGTGAIEIDNDIYSGRDTGQASVNALPSGEVLDVAFDMSQEASLASDMDAYCDTVTSNTIGLIHGSPTDVVGDVLQHDTLITNLSRAWGIRKALIQAVSFWEYWKTTALDPAADAVVESTYVYLEALEAWEANPIGVAPTPPVVMSQDSSTGFAQIFSATAIWAHNWALGQGLISGSTWDASDWHTVWAVWQDLHGDDDYNLSAVPQVLMAGAADVGITGSPRLDYTSAQITSILARYNGTGSAAADYGQEVRGVYNVFEQYNAALRG</sequence>
<dbReference type="Gene3D" id="3.20.20.80">
    <property type="entry name" value="Glycosidases"/>
    <property type="match status" value="1"/>
</dbReference>
<dbReference type="EMBL" id="LT618793">
    <property type="protein sequence ID" value="SCQ74212.1"/>
    <property type="molecule type" value="Genomic_DNA"/>
</dbReference>
<dbReference type="InterPro" id="IPR036365">
    <property type="entry name" value="PGBD-like_sf"/>
</dbReference>
<dbReference type="SUPFAM" id="SSF47090">
    <property type="entry name" value="PGBD-like"/>
    <property type="match status" value="2"/>
</dbReference>
<protein>
    <submittedName>
        <fullName evidence="5">YkuG</fullName>
    </submittedName>
</protein>
<gene>
    <name evidence="3" type="ORF">PFR_JS23_119</name>
    <name evidence="4" type="ORF">PFR_JS23_1957</name>
    <name evidence="5" type="ORF">PFR_JS23_2046</name>
</gene>
<name>A0A509MH53_9ACTN</name>
<feature type="domain" description="Peptidoglycan binding-like" evidence="1">
    <location>
        <begin position="92"/>
        <end position="139"/>
    </location>
</feature>
<accession>A0A509MH53</accession>
<dbReference type="InterPro" id="IPR017853">
    <property type="entry name" value="GH"/>
</dbReference>
<dbReference type="EMBL" id="LT618793">
    <property type="protein sequence ID" value="SCQ81828.1"/>
    <property type="molecule type" value="Genomic_DNA"/>
</dbReference>
<dbReference type="Gene3D" id="1.10.101.10">
    <property type="entry name" value="PGBD-like superfamily/PGBD"/>
    <property type="match status" value="1"/>
</dbReference>
<dbReference type="AlphaFoldDB" id="A0A509MH53"/>
<dbReference type="Pfam" id="PF08924">
    <property type="entry name" value="Rv2525c_GlyHyd-like"/>
    <property type="match status" value="1"/>
</dbReference>
<dbReference type="Pfam" id="PF01471">
    <property type="entry name" value="PG_binding_1"/>
    <property type="match status" value="1"/>
</dbReference>
<dbReference type="EMBL" id="LT618793">
    <property type="protein sequence ID" value="SCQ81511.1"/>
    <property type="molecule type" value="Genomic_DNA"/>
</dbReference>
<dbReference type="InterPro" id="IPR036366">
    <property type="entry name" value="PGBDSf"/>
</dbReference>
<proteinExistence type="predicted"/>
<dbReference type="CDD" id="cd06418">
    <property type="entry name" value="GH25_BacA-like"/>
    <property type="match status" value="1"/>
</dbReference>
<evidence type="ECO:0000313" key="4">
    <source>
        <dbReference type="EMBL" id="SCQ81511.1"/>
    </source>
</evidence>
<dbReference type="RefSeq" id="WP_063493944.1">
    <property type="nucleotide sequence ID" value="NZ_CCYR01000029.1"/>
</dbReference>
<dbReference type="InterPro" id="IPR015020">
    <property type="entry name" value="Rv2525c-like_Glyco_Hydro-like"/>
</dbReference>
<evidence type="ECO:0000259" key="1">
    <source>
        <dbReference type="Pfam" id="PF01471"/>
    </source>
</evidence>
<evidence type="ECO:0000313" key="6">
    <source>
        <dbReference type="Proteomes" id="UP000250080"/>
    </source>
</evidence>
<organism evidence="5 6">
    <name type="scientific">Propionibacterium freudenreichii</name>
    <dbReference type="NCBI Taxonomy" id="1744"/>
    <lineage>
        <taxon>Bacteria</taxon>
        <taxon>Bacillati</taxon>
        <taxon>Actinomycetota</taxon>
        <taxon>Actinomycetes</taxon>
        <taxon>Propionibacteriales</taxon>
        <taxon>Propionibacteriaceae</taxon>
        <taxon>Propionibacterium</taxon>
    </lineage>
</organism>
<dbReference type="Proteomes" id="UP000250080">
    <property type="component" value="Chromosome I"/>
</dbReference>
<dbReference type="InterPro" id="IPR002477">
    <property type="entry name" value="Peptidoglycan-bd-like"/>
</dbReference>